<dbReference type="Gene3D" id="3.40.50.880">
    <property type="match status" value="1"/>
</dbReference>
<comment type="caution">
    <text evidence="7">The sequence shown here is derived from an EMBL/GenBank/DDBJ whole genome shotgun (WGS) entry which is preliminary data.</text>
</comment>
<dbReference type="SUPFAM" id="SSF46626">
    <property type="entry name" value="Cytochrome c"/>
    <property type="match status" value="1"/>
</dbReference>
<evidence type="ECO:0000259" key="5">
    <source>
        <dbReference type="PROSITE" id="PS50093"/>
    </source>
</evidence>
<keyword evidence="8" id="KW-1185">Reference proteome</keyword>
<accession>A0ABY1SFN3</accession>
<protein>
    <submittedName>
        <fullName evidence="7">Cytochrome c</fullName>
    </submittedName>
</protein>
<keyword evidence="2 4" id="KW-0479">Metal-binding</keyword>
<dbReference type="Pfam" id="PF18911">
    <property type="entry name" value="PKD_4"/>
    <property type="match status" value="1"/>
</dbReference>
<dbReference type="InterPro" id="IPR013783">
    <property type="entry name" value="Ig-like_fold"/>
</dbReference>
<dbReference type="Pfam" id="PF06283">
    <property type="entry name" value="ThuA"/>
    <property type="match status" value="1"/>
</dbReference>
<dbReference type="SMART" id="SM00089">
    <property type="entry name" value="PKD"/>
    <property type="match status" value="1"/>
</dbReference>
<dbReference type="Gene3D" id="2.60.120.260">
    <property type="entry name" value="Galactose-binding domain-like"/>
    <property type="match status" value="1"/>
</dbReference>
<dbReference type="PANTHER" id="PTHR40469">
    <property type="entry name" value="SECRETED GLYCOSYL HYDROLASE"/>
    <property type="match status" value="1"/>
</dbReference>
<evidence type="ECO:0000256" key="3">
    <source>
        <dbReference type="ARBA" id="ARBA00023004"/>
    </source>
</evidence>
<dbReference type="InterPro" id="IPR035986">
    <property type="entry name" value="PKD_dom_sf"/>
</dbReference>
<dbReference type="InterPro" id="IPR011041">
    <property type="entry name" value="Quinoprot_gluc/sorb_DH_b-prop"/>
</dbReference>
<name>A0ABY1SFN3_9FLAO</name>
<organism evidence="7 8">
    <name type="scientific">Maribacter sedimenticola</name>
    <dbReference type="NCBI Taxonomy" id="228956"/>
    <lineage>
        <taxon>Bacteria</taxon>
        <taxon>Pseudomonadati</taxon>
        <taxon>Bacteroidota</taxon>
        <taxon>Flavobacteriia</taxon>
        <taxon>Flavobacteriales</taxon>
        <taxon>Flavobacteriaceae</taxon>
        <taxon>Maribacter</taxon>
    </lineage>
</organism>
<evidence type="ECO:0000256" key="4">
    <source>
        <dbReference type="PROSITE-ProRule" id="PRU00433"/>
    </source>
</evidence>
<evidence type="ECO:0000256" key="2">
    <source>
        <dbReference type="ARBA" id="ARBA00022723"/>
    </source>
</evidence>
<feature type="domain" description="PKD" evidence="5">
    <location>
        <begin position="697"/>
        <end position="779"/>
    </location>
</feature>
<dbReference type="PANTHER" id="PTHR40469:SF2">
    <property type="entry name" value="GALACTOSE-BINDING DOMAIN-LIKE SUPERFAMILY PROTEIN"/>
    <property type="match status" value="1"/>
</dbReference>
<dbReference type="Gene3D" id="2.60.40.10">
    <property type="entry name" value="Immunoglobulins"/>
    <property type="match status" value="1"/>
</dbReference>
<evidence type="ECO:0000259" key="6">
    <source>
        <dbReference type="PROSITE" id="PS51007"/>
    </source>
</evidence>
<dbReference type="Pfam" id="PF07995">
    <property type="entry name" value="GSDH"/>
    <property type="match status" value="1"/>
</dbReference>
<dbReference type="Pfam" id="PF00034">
    <property type="entry name" value="Cytochrom_C"/>
    <property type="match status" value="1"/>
</dbReference>
<dbReference type="Gene3D" id="1.10.760.10">
    <property type="entry name" value="Cytochrome c-like domain"/>
    <property type="match status" value="1"/>
</dbReference>
<keyword evidence="3 4" id="KW-0408">Iron</keyword>
<dbReference type="SUPFAM" id="SSF52317">
    <property type="entry name" value="Class I glutamine amidotransferase-like"/>
    <property type="match status" value="1"/>
</dbReference>
<dbReference type="PROSITE" id="PS51007">
    <property type="entry name" value="CYTC"/>
    <property type="match status" value="1"/>
</dbReference>
<dbReference type="InterPro" id="IPR029010">
    <property type="entry name" value="ThuA-like"/>
</dbReference>
<evidence type="ECO:0000313" key="7">
    <source>
        <dbReference type="EMBL" id="SNR40222.1"/>
    </source>
</evidence>
<dbReference type="InterPro" id="IPR011042">
    <property type="entry name" value="6-blade_b-propeller_TolB-like"/>
</dbReference>
<sequence>MYRPNISLSSPYLLLALCFCILFIQSCSQKNDTILVFSKTQGFRHGSIEAGNLALQKLGTENGFKVVTTEDADYIVEDSLKNYAAVIFNNTTRDILNDVQQADFERYIQAGGGFVGIHAATDTEYDWPWYNKLVGAVFNDHPRIQEAKLNIENNAHPSTQHLGETWSKSDEWYNFKNINPNINVLISIDENSYEGGTNPEGHPIAWYHAYDGGRAFYTEMGHTNETFEDPLFLKHLLGGITYAVGDATLDYSRATTDRVPPEDRFVKNVLDFNLNEPMELDELPGRGILFIERHGALKLFDFETEQTKTIAQLNLFYGNEDGLLGLAVDPNYLENNWVYLLYSNKGDISKQHVSRFTLKDDILDLDSEKILLEIPTDRQCCHSGGALEFGPDGTLFIALGDNTNPFESSGFSPMDERLDRAGFDAQRSAANTNDLRGKILRIKPEEDGSYTIPKGNLFPVGTEKTRPEIYAMGLRNPFRHSIDSKTGILYWGDIGPDAGKADPNRGPSGMGEYNQAKNAGFWGWPFTRGYNEAYNDFDFTTNMSGAKFDPDNLINNSPHNTGIQKLPPAQKSMIPMTYYRSEEFPWMGQGGINPMAGPVFHKADMPNAENLWPPYFENKWFVYEWMRDWIYVITLDEEFNYVKADAFMPNEEFSHPMDMIFASNGNMYILEYGQKWNSQNLDARLSSISYIKGNREPVAKFTHDKTVGAAPLTVAFSAENSKDFDHDALTYDWYFTGDSPQSQEMNTEFTFTEDGIYNVTLKVTDSKGNTTSANTKILVGNDAPTLTIQIADNDTIYWDGKKIDYTITVEDKQDGSTADQTIAAEDVKVTFDYIPEGRDFVKATLGHQRNLEPIGKKAIEASDCKACHAVKEKVNGPSYIDIARRYGAEDTGYLVSKIIKGGGGAWGENAMSAHPQLTVEEVTQMVDYILSLKPQKETGQKSLPLSGTITFNDHIGKAGEGNYVLMASYRDKGNKTQPNSELTVSEQVIFKSQKIEAENANEIKEGTGTWSTSKSRVVGVLQHGAYLKFNAISLQDLEHLKFAAFYNMDQEFKGIMEVRENSVDGPLIGKQNLEHNGKEETIYYTIPISPNVEKADLVLVFKNEQDPTQNICHADWISFDYKR</sequence>
<dbReference type="InterPro" id="IPR029062">
    <property type="entry name" value="Class_I_gatase-like"/>
</dbReference>
<feature type="domain" description="Cytochrome c" evidence="6">
    <location>
        <begin position="850"/>
        <end position="933"/>
    </location>
</feature>
<dbReference type="PROSITE" id="PS51257">
    <property type="entry name" value="PROKAR_LIPOPROTEIN"/>
    <property type="match status" value="1"/>
</dbReference>
<reference evidence="7 8" key="1">
    <citation type="submission" date="2017-06" db="EMBL/GenBank/DDBJ databases">
        <authorList>
            <person name="Varghese N."/>
            <person name="Submissions S."/>
        </authorList>
    </citation>
    <scope>NUCLEOTIDE SEQUENCE [LARGE SCALE GENOMIC DNA]</scope>
    <source>
        <strain evidence="7 8">DSM 19840</strain>
    </source>
</reference>
<keyword evidence="1 4" id="KW-0349">Heme</keyword>
<gene>
    <name evidence="7" type="ORF">SAMN04488009_1413</name>
</gene>
<proteinExistence type="predicted"/>
<dbReference type="InterPro" id="IPR036909">
    <property type="entry name" value="Cyt_c-like_dom_sf"/>
</dbReference>
<evidence type="ECO:0000256" key="1">
    <source>
        <dbReference type="ARBA" id="ARBA00022617"/>
    </source>
</evidence>
<dbReference type="PROSITE" id="PS50093">
    <property type="entry name" value="PKD"/>
    <property type="match status" value="1"/>
</dbReference>
<dbReference type="SUPFAM" id="SSF50952">
    <property type="entry name" value="Soluble quinoprotein glucose dehydrogenase"/>
    <property type="match status" value="1"/>
</dbReference>
<dbReference type="InterPro" id="IPR009056">
    <property type="entry name" value="Cyt_c-like_dom"/>
</dbReference>
<dbReference type="InterPro" id="IPR012938">
    <property type="entry name" value="Glc/Sorbosone_DH"/>
</dbReference>
<dbReference type="Proteomes" id="UP000198337">
    <property type="component" value="Unassembled WGS sequence"/>
</dbReference>
<dbReference type="CDD" id="cd00146">
    <property type="entry name" value="PKD"/>
    <property type="match status" value="1"/>
</dbReference>
<dbReference type="EMBL" id="FZNV01000002">
    <property type="protein sequence ID" value="SNR40222.1"/>
    <property type="molecule type" value="Genomic_DNA"/>
</dbReference>
<dbReference type="InterPro" id="IPR022409">
    <property type="entry name" value="PKD/Chitinase_dom"/>
</dbReference>
<dbReference type="InterPro" id="IPR000601">
    <property type="entry name" value="PKD_dom"/>
</dbReference>
<dbReference type="SUPFAM" id="SSF49299">
    <property type="entry name" value="PKD domain"/>
    <property type="match status" value="1"/>
</dbReference>
<evidence type="ECO:0000313" key="8">
    <source>
        <dbReference type="Proteomes" id="UP000198337"/>
    </source>
</evidence>
<dbReference type="Gene3D" id="2.120.10.30">
    <property type="entry name" value="TolB, C-terminal domain"/>
    <property type="match status" value="1"/>
</dbReference>